<evidence type="ECO:0000256" key="2">
    <source>
        <dbReference type="ARBA" id="ARBA00009695"/>
    </source>
</evidence>
<dbReference type="Proteomes" id="UP000095214">
    <property type="component" value="Chromosome"/>
</dbReference>
<evidence type="ECO:0000259" key="8">
    <source>
        <dbReference type="Pfam" id="PF21981"/>
    </source>
</evidence>
<dbReference type="Pfam" id="PF02631">
    <property type="entry name" value="RecX_HTH2"/>
    <property type="match status" value="1"/>
</dbReference>
<dbReference type="STRING" id="178339.BH719_02145"/>
<dbReference type="PANTHER" id="PTHR33602:SF1">
    <property type="entry name" value="REGULATORY PROTEIN RECX FAMILY PROTEIN"/>
    <property type="match status" value="1"/>
</dbReference>
<dbReference type="PANTHER" id="PTHR33602">
    <property type="entry name" value="REGULATORY PROTEIN RECX FAMILY PROTEIN"/>
    <property type="match status" value="1"/>
</dbReference>
<evidence type="ECO:0000313" key="11">
    <source>
        <dbReference type="Proteomes" id="UP000095214"/>
    </source>
</evidence>
<dbReference type="InterPro" id="IPR053926">
    <property type="entry name" value="RecX_HTH_1st"/>
</dbReference>
<dbReference type="Pfam" id="PF21981">
    <property type="entry name" value="RecX_HTH3"/>
    <property type="match status" value="1"/>
</dbReference>
<evidence type="ECO:0000259" key="7">
    <source>
        <dbReference type="Pfam" id="PF02631"/>
    </source>
</evidence>
<dbReference type="RefSeq" id="WP_009743096.1">
    <property type="nucleotide sequence ID" value="NZ_CP017298.1"/>
</dbReference>
<keyword evidence="11" id="KW-1185">Reference proteome</keyword>
<evidence type="ECO:0000256" key="5">
    <source>
        <dbReference type="HAMAP-Rule" id="MF_01114"/>
    </source>
</evidence>
<organism evidence="10 11">
    <name type="scientific">Pauljensenia hongkongensis</name>
    <dbReference type="NCBI Taxonomy" id="178339"/>
    <lineage>
        <taxon>Bacteria</taxon>
        <taxon>Bacillati</taxon>
        <taxon>Actinomycetota</taxon>
        <taxon>Actinomycetes</taxon>
        <taxon>Actinomycetales</taxon>
        <taxon>Actinomycetaceae</taxon>
        <taxon>Pauljensenia</taxon>
    </lineage>
</organism>
<evidence type="ECO:0000256" key="1">
    <source>
        <dbReference type="ARBA" id="ARBA00004496"/>
    </source>
</evidence>
<dbReference type="KEGG" id="phon:BH719_02145"/>
<feature type="region of interest" description="Disordered" evidence="6">
    <location>
        <begin position="1"/>
        <end position="33"/>
    </location>
</feature>
<comment type="function">
    <text evidence="5">Modulates RecA activity.</text>
</comment>
<dbReference type="EMBL" id="CP017298">
    <property type="protein sequence ID" value="AOS46818.1"/>
    <property type="molecule type" value="Genomic_DNA"/>
</dbReference>
<evidence type="ECO:0000256" key="6">
    <source>
        <dbReference type="SAM" id="MobiDB-lite"/>
    </source>
</evidence>
<proteinExistence type="inferred from homology"/>
<evidence type="ECO:0000256" key="3">
    <source>
        <dbReference type="ARBA" id="ARBA00018111"/>
    </source>
</evidence>
<keyword evidence="4 5" id="KW-0963">Cytoplasm</keyword>
<feature type="domain" description="RecX first three-helical" evidence="9">
    <location>
        <begin position="52"/>
        <end position="91"/>
    </location>
</feature>
<name>A0A1D8B107_9ACTO</name>
<feature type="domain" description="RecX third three-helical" evidence="8">
    <location>
        <begin position="145"/>
        <end position="192"/>
    </location>
</feature>
<dbReference type="Pfam" id="PF21982">
    <property type="entry name" value="RecX_HTH1"/>
    <property type="match status" value="1"/>
</dbReference>
<dbReference type="Gene3D" id="1.10.10.10">
    <property type="entry name" value="Winged helix-like DNA-binding domain superfamily/Winged helix DNA-binding domain"/>
    <property type="match status" value="2"/>
</dbReference>
<reference evidence="10 11" key="1">
    <citation type="submission" date="2016-09" db="EMBL/GenBank/DDBJ databases">
        <title>Complete genome sequence of Actinomyces hongkongensis HKU8.</title>
        <authorList>
            <person name="Gao Y.-X."/>
            <person name="Zhou Y.-Y."/>
            <person name="Xie Y."/>
            <person name="Wang M."/>
            <person name="Wang S.-J."/>
            <person name="Shen S.-G."/>
        </authorList>
    </citation>
    <scope>NUCLEOTIDE SEQUENCE [LARGE SCALE GENOMIC DNA]</scope>
    <source>
        <strain evidence="10 11">HKU8</strain>
    </source>
</reference>
<comment type="similarity">
    <text evidence="2 5">Belongs to the RecX family.</text>
</comment>
<dbReference type="OrthoDB" id="5244465at2"/>
<evidence type="ECO:0000259" key="9">
    <source>
        <dbReference type="Pfam" id="PF21982"/>
    </source>
</evidence>
<evidence type="ECO:0000256" key="4">
    <source>
        <dbReference type="ARBA" id="ARBA00022490"/>
    </source>
</evidence>
<comment type="subcellular location">
    <subcellularLocation>
        <location evidence="1 5">Cytoplasm</location>
    </subcellularLocation>
</comment>
<gene>
    <name evidence="5" type="primary">recX</name>
    <name evidence="10" type="ORF">BH719_02145</name>
</gene>
<dbReference type="HAMAP" id="MF_01114">
    <property type="entry name" value="RecX"/>
    <property type="match status" value="1"/>
</dbReference>
<dbReference type="AlphaFoldDB" id="A0A1D8B107"/>
<dbReference type="InterPro" id="IPR003783">
    <property type="entry name" value="Regulatory_RecX"/>
</dbReference>
<feature type="region of interest" description="Disordered" evidence="6">
    <location>
        <begin position="199"/>
        <end position="218"/>
    </location>
</feature>
<dbReference type="InterPro" id="IPR053925">
    <property type="entry name" value="RecX_HTH_3rd"/>
</dbReference>
<feature type="compositionally biased region" description="Basic and acidic residues" evidence="6">
    <location>
        <begin position="21"/>
        <end position="33"/>
    </location>
</feature>
<dbReference type="InterPro" id="IPR036388">
    <property type="entry name" value="WH-like_DNA-bd_sf"/>
</dbReference>
<dbReference type="InterPro" id="IPR053924">
    <property type="entry name" value="RecX_HTH_2nd"/>
</dbReference>
<accession>A0A1D8B107</accession>
<dbReference type="GO" id="GO:0005737">
    <property type="term" value="C:cytoplasm"/>
    <property type="evidence" value="ECO:0007669"/>
    <property type="project" value="UniProtKB-SubCell"/>
</dbReference>
<protein>
    <recommendedName>
        <fullName evidence="3 5">Regulatory protein RecX</fullName>
    </recommendedName>
</protein>
<evidence type="ECO:0000313" key="10">
    <source>
        <dbReference type="EMBL" id="AOS46818.1"/>
    </source>
</evidence>
<feature type="domain" description="RecX second three-helical" evidence="7">
    <location>
        <begin position="98"/>
        <end position="139"/>
    </location>
</feature>
<sequence>MAPHQDQDGAPGAPERTGQGEARERRPSPAERARLMRERNAALEGPRAVEAAREVALRQLDTRARSRRELLDAIASRGFDDGVGQEVVSRLEAVGLVDDRAFARALVRERFAARGRTGPALVAELRRKGLDGDSIDEAMSSISGDDEYDRARRLVEGRAPSVRGVPRRAAYRRLAGMLARKGYGPDVSDRAVREALDALGSADGEEEHWQDGEAGWGA</sequence>
<dbReference type="GO" id="GO:0006282">
    <property type="term" value="P:regulation of DNA repair"/>
    <property type="evidence" value="ECO:0007669"/>
    <property type="project" value="UniProtKB-UniRule"/>
</dbReference>